<evidence type="ECO:0000313" key="4">
    <source>
        <dbReference type="EMBL" id="MEK0081685.1"/>
    </source>
</evidence>
<name>A0ABU8XKG2_9PROT</name>
<dbReference type="SUPFAM" id="SSF53067">
    <property type="entry name" value="Actin-like ATPase domain"/>
    <property type="match status" value="2"/>
</dbReference>
<gene>
    <name evidence="4" type="ORF">U1T56_00855</name>
</gene>
<reference evidence="4 5" key="1">
    <citation type="submission" date="2024-01" db="EMBL/GenBank/DDBJ databases">
        <title>Multi-omics insights into the function and evolution of sodium benzoate biodegradation pathways in Benzoatithermus flavus gen. nov., sp. nov. from hot spring.</title>
        <authorList>
            <person name="Hu C.-J."/>
            <person name="Li W.-J."/>
        </authorList>
    </citation>
    <scope>NUCLEOTIDE SEQUENCE [LARGE SCALE GENOMIC DNA]</scope>
    <source>
        <strain evidence="4 5">SYSU G07066</strain>
    </source>
</reference>
<dbReference type="CDD" id="cd24052">
    <property type="entry name" value="ASKHA_NBD_HpPPX-GppA-like"/>
    <property type="match status" value="1"/>
</dbReference>
<proteinExistence type="predicted"/>
<dbReference type="InterPro" id="IPR048951">
    <property type="entry name" value="Ppx_C"/>
</dbReference>
<dbReference type="InterPro" id="IPR050273">
    <property type="entry name" value="GppA/Ppx_hydrolase"/>
</dbReference>
<feature type="domain" description="Exopolyphosphatase C-terminal" evidence="3">
    <location>
        <begin position="344"/>
        <end position="509"/>
    </location>
</feature>
<organism evidence="4 5">
    <name type="scientific">Benzoatithermus flavus</name>
    <dbReference type="NCBI Taxonomy" id="3108223"/>
    <lineage>
        <taxon>Bacteria</taxon>
        <taxon>Pseudomonadati</taxon>
        <taxon>Pseudomonadota</taxon>
        <taxon>Alphaproteobacteria</taxon>
        <taxon>Geminicoccales</taxon>
        <taxon>Geminicoccaceae</taxon>
        <taxon>Benzoatithermus</taxon>
    </lineage>
</organism>
<evidence type="ECO:0000259" key="2">
    <source>
        <dbReference type="Pfam" id="PF02541"/>
    </source>
</evidence>
<dbReference type="InterPro" id="IPR043129">
    <property type="entry name" value="ATPase_NBD"/>
</dbReference>
<feature type="region of interest" description="Disordered" evidence="1">
    <location>
        <begin position="1"/>
        <end position="25"/>
    </location>
</feature>
<comment type="caution">
    <text evidence="4">The sequence shown here is derived from an EMBL/GenBank/DDBJ whole genome shotgun (WGS) entry which is preliminary data.</text>
</comment>
<evidence type="ECO:0000259" key="3">
    <source>
        <dbReference type="Pfam" id="PF21697"/>
    </source>
</evidence>
<dbReference type="PANTHER" id="PTHR30005">
    <property type="entry name" value="EXOPOLYPHOSPHATASE"/>
    <property type="match status" value="1"/>
</dbReference>
<feature type="compositionally biased region" description="Basic and acidic residues" evidence="1">
    <location>
        <begin position="1"/>
        <end position="14"/>
    </location>
</feature>
<dbReference type="Gene3D" id="1.10.3210.10">
    <property type="entry name" value="Hypothetical protein af1432"/>
    <property type="match status" value="1"/>
</dbReference>
<dbReference type="Pfam" id="PF21697">
    <property type="entry name" value="Ppx_C"/>
    <property type="match status" value="1"/>
</dbReference>
<keyword evidence="5" id="KW-1185">Reference proteome</keyword>
<dbReference type="InterPro" id="IPR003695">
    <property type="entry name" value="Ppx_GppA_N"/>
</dbReference>
<protein>
    <submittedName>
        <fullName evidence="4">Ppx/GppA phosphatase family protein</fullName>
    </submittedName>
</protein>
<dbReference type="Pfam" id="PF02541">
    <property type="entry name" value="Ppx-GppA"/>
    <property type="match status" value="1"/>
</dbReference>
<dbReference type="SUPFAM" id="SSF109604">
    <property type="entry name" value="HD-domain/PDEase-like"/>
    <property type="match status" value="1"/>
</dbReference>
<sequence length="517" mass="56666">MARKRADILDRAQEQPRGLVPEQVPRPERPHYAVVDIGSNSVRLVVYDQLGRAPFPRFNEKSLCRLAAGLDETGELPAEGFRRTVEAVRRFHAIADAMQVARIDVLATEAVRRATNGPDLVAAIREQTGLAVRVLSGEEEARYAGLGVIAGFYRPVGLVGDMGGGSLEVIEALEDRVGEQAVSLPLGALPVQSLLARHGKDAREHVDALLAARLPPALIEPVFHAVGGGWRALAKAHMAAGKAPVRVVHGYTIDGREARAFAKRLWRLPPEKLAELPGVPARRVPTLAASALVMDRVLKRLDSERVVFSALGVREGWLLMQLPEEERRLDPLIEGACILGRPLARVPDFGDALARWTEHLFPGETAADRRLRVAACALSDIAWRDHPDVQGIESFHRLLQFPFIGIDHRERVFLAAAVHARYPGRLDDPWLQPAIGLLAPSARRRAQILGRTMLLGYRISGSVPEILARAGLRIEADRVRLEVARAARVPDSEVVADRLRLLADAIGVRRTEIVEAA</sequence>
<dbReference type="Proteomes" id="UP001375743">
    <property type="component" value="Unassembled WGS sequence"/>
</dbReference>
<evidence type="ECO:0000256" key="1">
    <source>
        <dbReference type="SAM" id="MobiDB-lite"/>
    </source>
</evidence>
<dbReference type="Gene3D" id="3.30.420.40">
    <property type="match status" value="1"/>
</dbReference>
<dbReference type="Gene3D" id="3.30.420.150">
    <property type="entry name" value="Exopolyphosphatase. Domain 2"/>
    <property type="match status" value="1"/>
</dbReference>
<dbReference type="PANTHER" id="PTHR30005:SF0">
    <property type="entry name" value="RETROGRADE REGULATION PROTEIN 2"/>
    <property type="match status" value="1"/>
</dbReference>
<feature type="domain" description="Ppx/GppA phosphatase N-terminal" evidence="2">
    <location>
        <begin position="58"/>
        <end position="324"/>
    </location>
</feature>
<dbReference type="RefSeq" id="WP_418157535.1">
    <property type="nucleotide sequence ID" value="NZ_JBBLZC010000001.1"/>
</dbReference>
<evidence type="ECO:0000313" key="5">
    <source>
        <dbReference type="Proteomes" id="UP001375743"/>
    </source>
</evidence>
<accession>A0ABU8XKG2</accession>
<dbReference type="EMBL" id="JBBLZC010000001">
    <property type="protein sequence ID" value="MEK0081685.1"/>
    <property type="molecule type" value="Genomic_DNA"/>
</dbReference>